<name>A0A7J6W1H2_THATH</name>
<comment type="caution">
    <text evidence="2">The sequence shown here is derived from an EMBL/GenBank/DDBJ whole genome shotgun (WGS) entry which is preliminary data.</text>
</comment>
<keyword evidence="1" id="KW-1133">Transmembrane helix</keyword>
<dbReference type="EMBL" id="JABWDY010023609">
    <property type="protein sequence ID" value="KAF5190797.1"/>
    <property type="molecule type" value="Genomic_DNA"/>
</dbReference>
<reference evidence="2 3" key="1">
    <citation type="submission" date="2020-06" db="EMBL/GenBank/DDBJ databases">
        <title>Transcriptomic and genomic resources for Thalictrum thalictroides and T. hernandezii: Facilitating candidate gene discovery in an emerging model plant lineage.</title>
        <authorList>
            <person name="Arias T."/>
            <person name="Riano-Pachon D.M."/>
            <person name="Di Stilio V.S."/>
        </authorList>
    </citation>
    <scope>NUCLEOTIDE SEQUENCE [LARGE SCALE GENOMIC DNA]</scope>
    <source>
        <strain evidence="3">cv. WT478/WT964</strain>
        <tissue evidence="2">Leaves</tissue>
    </source>
</reference>
<dbReference type="AlphaFoldDB" id="A0A7J6W1H2"/>
<accession>A0A7J6W1H2</accession>
<keyword evidence="1" id="KW-0812">Transmembrane</keyword>
<keyword evidence="3" id="KW-1185">Reference proteome</keyword>
<evidence type="ECO:0000256" key="1">
    <source>
        <dbReference type="SAM" id="Phobius"/>
    </source>
</evidence>
<evidence type="ECO:0000313" key="3">
    <source>
        <dbReference type="Proteomes" id="UP000554482"/>
    </source>
</evidence>
<organism evidence="2 3">
    <name type="scientific">Thalictrum thalictroides</name>
    <name type="common">Rue-anemone</name>
    <name type="synonym">Anemone thalictroides</name>
    <dbReference type="NCBI Taxonomy" id="46969"/>
    <lineage>
        <taxon>Eukaryota</taxon>
        <taxon>Viridiplantae</taxon>
        <taxon>Streptophyta</taxon>
        <taxon>Embryophyta</taxon>
        <taxon>Tracheophyta</taxon>
        <taxon>Spermatophyta</taxon>
        <taxon>Magnoliopsida</taxon>
        <taxon>Ranunculales</taxon>
        <taxon>Ranunculaceae</taxon>
        <taxon>Thalictroideae</taxon>
        <taxon>Thalictrum</taxon>
    </lineage>
</organism>
<gene>
    <name evidence="2" type="ORF">FRX31_019612</name>
</gene>
<feature type="transmembrane region" description="Helical" evidence="1">
    <location>
        <begin position="15"/>
        <end position="34"/>
    </location>
</feature>
<dbReference type="Proteomes" id="UP000554482">
    <property type="component" value="Unassembled WGS sequence"/>
</dbReference>
<proteinExistence type="predicted"/>
<evidence type="ECO:0000313" key="2">
    <source>
        <dbReference type="EMBL" id="KAF5190797.1"/>
    </source>
</evidence>
<protein>
    <submittedName>
        <fullName evidence="2">Uncharacterized protein</fullName>
    </submittedName>
</protein>
<keyword evidence="1" id="KW-0472">Membrane</keyword>
<sequence>MGIFLKPTHRLRQTWVAFINCITVINSWLELLGWQMAQRYSELCHMSTVSEFGGEGVDAADGC</sequence>